<gene>
    <name evidence="4" type="ORF">CPE01_31250</name>
</gene>
<keyword evidence="2" id="KW-0472">Membrane</keyword>
<dbReference type="EMBL" id="BJUA01000026">
    <property type="protein sequence ID" value="GEK19392.1"/>
    <property type="molecule type" value="Genomic_DNA"/>
</dbReference>
<keyword evidence="2" id="KW-0812">Transmembrane</keyword>
<feature type="transmembrane region" description="Helical" evidence="2">
    <location>
        <begin position="157"/>
        <end position="180"/>
    </location>
</feature>
<protein>
    <recommendedName>
        <fullName evidence="3">DUF2510 domain-containing protein</fullName>
    </recommendedName>
</protein>
<accession>A0A510UXI0</accession>
<dbReference type="RefSeq" id="WP_186811586.1">
    <property type="nucleotide sequence ID" value="NZ_BJUA01000026.1"/>
</dbReference>
<name>A0A510UXI0_9CELL</name>
<feature type="transmembrane region" description="Helical" evidence="2">
    <location>
        <begin position="65"/>
        <end position="85"/>
    </location>
</feature>
<keyword evidence="2" id="KW-1133">Transmembrane helix</keyword>
<evidence type="ECO:0000313" key="5">
    <source>
        <dbReference type="Proteomes" id="UP000321386"/>
    </source>
</evidence>
<comment type="caution">
    <text evidence="4">The sequence shown here is derived from an EMBL/GenBank/DDBJ whole genome shotgun (WGS) entry which is preliminary data.</text>
</comment>
<evidence type="ECO:0000313" key="4">
    <source>
        <dbReference type="EMBL" id="GEK19392.1"/>
    </source>
</evidence>
<feature type="region of interest" description="Disordered" evidence="1">
    <location>
        <begin position="1"/>
        <end position="22"/>
    </location>
</feature>
<feature type="transmembrane region" description="Helical" evidence="2">
    <location>
        <begin position="186"/>
        <end position="209"/>
    </location>
</feature>
<evidence type="ECO:0000256" key="2">
    <source>
        <dbReference type="SAM" id="Phobius"/>
    </source>
</evidence>
<organism evidence="4 5">
    <name type="scientific">Cellulomonas persica</name>
    <dbReference type="NCBI Taxonomy" id="76861"/>
    <lineage>
        <taxon>Bacteria</taxon>
        <taxon>Bacillati</taxon>
        <taxon>Actinomycetota</taxon>
        <taxon>Actinomycetes</taxon>
        <taxon>Micrococcales</taxon>
        <taxon>Cellulomonadaceae</taxon>
        <taxon>Cellulomonas</taxon>
    </lineage>
</organism>
<dbReference type="AlphaFoldDB" id="A0A510UXI0"/>
<proteinExistence type="predicted"/>
<dbReference type="Proteomes" id="UP000321386">
    <property type="component" value="Unassembled WGS sequence"/>
</dbReference>
<evidence type="ECO:0000256" key="1">
    <source>
        <dbReference type="SAM" id="MobiDB-lite"/>
    </source>
</evidence>
<dbReference type="Pfam" id="PF10708">
    <property type="entry name" value="DUF2510"/>
    <property type="match status" value="1"/>
</dbReference>
<keyword evidence="5" id="KW-1185">Reference proteome</keyword>
<dbReference type="InterPro" id="IPR018929">
    <property type="entry name" value="DUF2510"/>
</dbReference>
<reference evidence="4 5" key="1">
    <citation type="submission" date="2019-07" db="EMBL/GenBank/DDBJ databases">
        <title>Whole genome shotgun sequence of Cellulomonas persica NBRC 101101.</title>
        <authorList>
            <person name="Hosoyama A."/>
            <person name="Uohara A."/>
            <person name="Ohji S."/>
            <person name="Ichikawa N."/>
        </authorList>
    </citation>
    <scope>NUCLEOTIDE SEQUENCE [LARGE SCALE GENOMIC DNA]</scope>
    <source>
        <strain evidence="4 5">NBRC 101101</strain>
    </source>
</reference>
<feature type="domain" description="DUF2510" evidence="3">
    <location>
        <begin position="19"/>
        <end position="48"/>
    </location>
</feature>
<evidence type="ECO:0000259" key="3">
    <source>
        <dbReference type="Pfam" id="PF10708"/>
    </source>
</evidence>
<feature type="transmembrane region" description="Helical" evidence="2">
    <location>
        <begin position="91"/>
        <end position="113"/>
    </location>
</feature>
<sequence>MSEDARQDVQDAPARESTAGWYAAEDPARERWWDGQRWTQHVRESQQPLRVRRAGIGWGGPGSPVLQVIVGTSLLLVSQVALVVARGGGRWWVHATVVTVVAALVGVALLVNASVRWRLEARRTPAGDGPPPEAQLAHIRRFGVIWASGRGWSQRSLVSGSVVVLAALFVGAVTLMTHRVSSWDDIAGGASAALVLLLLGALGITDGCFRLVLERRRDAAGATPSRWAQEP</sequence>